<evidence type="ECO:0000256" key="3">
    <source>
        <dbReference type="ARBA" id="ARBA00012438"/>
    </source>
</evidence>
<evidence type="ECO:0000256" key="7">
    <source>
        <dbReference type="ARBA" id="ARBA00023012"/>
    </source>
</evidence>
<accession>A0AAE9YP21</accession>
<gene>
    <name evidence="11" type="ORF">SG35_025835</name>
</gene>
<dbReference type="SMART" id="SM00388">
    <property type="entry name" value="HisKA"/>
    <property type="match status" value="1"/>
</dbReference>
<dbReference type="EMBL" id="CP059735">
    <property type="protein sequence ID" value="WDD98629.1"/>
    <property type="molecule type" value="Genomic_DNA"/>
</dbReference>
<dbReference type="InterPro" id="IPR050736">
    <property type="entry name" value="Sensor_HK_Regulatory"/>
</dbReference>
<sequence>MNLFWRLLLPILLFGLLVSVMANRLIISVATEQVQNTSIDNAKIVSNLLTQLRAYYTANVIKDVQSQGLEISHDHRADKHVVPLPATMVHDISHSLNIEHVNIRLYSAYPFPWRRQLSGIHSETELQTWQQLEASPDKARIQFTRQNGQRMLQYSVADLMRSETCVNCHNNHPDSTKIDWQLGDLRGVLEISIPIEKALQSAYREANRASAIIAAALLLLVFLLHRIIYRKLLNPLRELQQASSQLKNGDLAATVNYQGNDEIGRLAQDYQALGVYLTTIRDGVTALGRGQLNADLASPAEQDEIIKNINQARRELALKDTKIKQRTSQLHQLNAYKRDFTANISHEFRSPLNSITLLTKKLACDPRITETPKLLTYCQTITSAADRLLAIVNNILDIAKIDAGDMEVKCSEFYIEELISNVIVPCEQALLAKKLDINIDISAKLLSEPVHSDPFKLFQIVNNLLTNAINFTDAGKITVKVTQECRPDDSQADAKSFIHLSVQDTGIGMAVEDVNQIFQDFTQLDASVNRKVEGVGLGLAVCNRMATLLEGYITVASEPGKGSCFTLIIPQKLSIFTPPAENNLVSFDTKGGPVSVRKANSGGSK</sequence>
<dbReference type="InterPro" id="IPR003660">
    <property type="entry name" value="HAMP_dom"/>
</dbReference>
<keyword evidence="8" id="KW-1133">Transmembrane helix</keyword>
<dbReference type="Gene3D" id="1.10.287.130">
    <property type="match status" value="1"/>
</dbReference>
<dbReference type="Pfam" id="PF11845">
    <property type="entry name" value="Tll0287-like"/>
    <property type="match status" value="1"/>
</dbReference>
<keyword evidence="7" id="KW-0902">Two-component regulatory system</keyword>
<organism evidence="11 12">
    <name type="scientific">Thalassomonas actiniarum</name>
    <dbReference type="NCBI Taxonomy" id="485447"/>
    <lineage>
        <taxon>Bacteria</taxon>
        <taxon>Pseudomonadati</taxon>
        <taxon>Pseudomonadota</taxon>
        <taxon>Gammaproteobacteria</taxon>
        <taxon>Alteromonadales</taxon>
        <taxon>Colwelliaceae</taxon>
        <taxon>Thalassomonas</taxon>
    </lineage>
</organism>
<dbReference type="InterPro" id="IPR036097">
    <property type="entry name" value="HisK_dim/P_sf"/>
</dbReference>
<evidence type="ECO:0000256" key="6">
    <source>
        <dbReference type="ARBA" id="ARBA00022777"/>
    </source>
</evidence>
<reference evidence="11 12" key="2">
    <citation type="journal article" date="2022" name="Mar. Drugs">
        <title>Bioassay-Guided Fractionation Leads to the Detection of Cholic Acid Generated by the Rare Thalassomonas sp.</title>
        <authorList>
            <person name="Pheiffer F."/>
            <person name="Schneider Y.K."/>
            <person name="Hansen E.H."/>
            <person name="Andersen J.H."/>
            <person name="Isaksson J."/>
            <person name="Busche T."/>
            <person name="R C."/>
            <person name="Kalinowski J."/>
            <person name="Zyl L.V."/>
            <person name="Trindade M."/>
        </authorList>
    </citation>
    <scope>NUCLEOTIDE SEQUENCE [LARGE SCALE GENOMIC DNA]</scope>
    <source>
        <strain evidence="11 12">A5K-106</strain>
    </source>
</reference>
<feature type="domain" description="HAMP" evidence="10">
    <location>
        <begin position="230"/>
        <end position="282"/>
    </location>
</feature>
<keyword evidence="8" id="KW-0812">Transmembrane</keyword>
<dbReference type="Gene3D" id="3.30.565.10">
    <property type="entry name" value="Histidine kinase-like ATPase, C-terminal domain"/>
    <property type="match status" value="1"/>
</dbReference>
<evidence type="ECO:0000313" key="12">
    <source>
        <dbReference type="Proteomes" id="UP000032568"/>
    </source>
</evidence>
<keyword evidence="5" id="KW-0808">Transferase</keyword>
<dbReference type="Gene3D" id="6.10.340.10">
    <property type="match status" value="1"/>
</dbReference>
<dbReference type="CDD" id="cd16922">
    <property type="entry name" value="HATPase_EvgS-ArcB-TorS-like"/>
    <property type="match status" value="1"/>
</dbReference>
<dbReference type="PROSITE" id="PS50109">
    <property type="entry name" value="HIS_KIN"/>
    <property type="match status" value="1"/>
</dbReference>
<dbReference type="PANTHER" id="PTHR43711:SF1">
    <property type="entry name" value="HISTIDINE KINASE 1"/>
    <property type="match status" value="1"/>
</dbReference>
<dbReference type="InterPro" id="IPR036890">
    <property type="entry name" value="HATPase_C_sf"/>
</dbReference>
<dbReference type="GO" id="GO:0000155">
    <property type="term" value="F:phosphorelay sensor kinase activity"/>
    <property type="evidence" value="ECO:0007669"/>
    <property type="project" value="InterPro"/>
</dbReference>
<dbReference type="InterPro" id="IPR003594">
    <property type="entry name" value="HATPase_dom"/>
</dbReference>
<dbReference type="CDD" id="cd06225">
    <property type="entry name" value="HAMP"/>
    <property type="match status" value="1"/>
</dbReference>
<comment type="catalytic activity">
    <reaction evidence="1">
        <text>ATP + protein L-histidine = ADP + protein N-phospho-L-histidine.</text>
        <dbReference type="EC" id="2.7.13.3"/>
    </reaction>
</comment>
<feature type="transmembrane region" description="Helical" evidence="8">
    <location>
        <begin position="209"/>
        <end position="229"/>
    </location>
</feature>
<evidence type="ECO:0000259" key="9">
    <source>
        <dbReference type="PROSITE" id="PS50109"/>
    </source>
</evidence>
<reference evidence="11 12" key="1">
    <citation type="journal article" date="2015" name="Genome Announc.">
        <title>Draft Genome Sequences of Marine Isolates of Thalassomonas viridans and Thalassomonas actiniarum.</title>
        <authorList>
            <person name="Olonade I."/>
            <person name="van Zyl L.J."/>
            <person name="Trindade M."/>
        </authorList>
    </citation>
    <scope>NUCLEOTIDE SEQUENCE [LARGE SCALE GENOMIC DNA]</scope>
    <source>
        <strain evidence="11 12">A5K-106</strain>
    </source>
</reference>
<feature type="domain" description="Histidine kinase" evidence="9">
    <location>
        <begin position="343"/>
        <end position="573"/>
    </location>
</feature>
<protein>
    <recommendedName>
        <fullName evidence="3">histidine kinase</fullName>
        <ecNumber evidence="3">2.7.13.3</ecNumber>
    </recommendedName>
</protein>
<keyword evidence="12" id="KW-1185">Reference proteome</keyword>
<dbReference type="AlphaFoldDB" id="A0AAE9YP21"/>
<evidence type="ECO:0000256" key="4">
    <source>
        <dbReference type="ARBA" id="ARBA00022553"/>
    </source>
</evidence>
<dbReference type="Pfam" id="PF02518">
    <property type="entry name" value="HATPase_c"/>
    <property type="match status" value="1"/>
</dbReference>
<dbReference type="SUPFAM" id="SSF55874">
    <property type="entry name" value="ATPase domain of HSP90 chaperone/DNA topoisomerase II/histidine kinase"/>
    <property type="match status" value="1"/>
</dbReference>
<dbReference type="EC" id="2.7.13.3" evidence="3"/>
<dbReference type="GO" id="GO:0016020">
    <property type="term" value="C:membrane"/>
    <property type="evidence" value="ECO:0007669"/>
    <property type="project" value="UniProtKB-SubCell"/>
</dbReference>
<dbReference type="PROSITE" id="PS50885">
    <property type="entry name" value="HAMP"/>
    <property type="match status" value="1"/>
</dbReference>
<dbReference type="InterPro" id="IPR004358">
    <property type="entry name" value="Sig_transdc_His_kin-like_C"/>
</dbReference>
<dbReference type="Pfam" id="PF00672">
    <property type="entry name" value="HAMP"/>
    <property type="match status" value="1"/>
</dbReference>
<evidence type="ECO:0000313" key="11">
    <source>
        <dbReference type="EMBL" id="WDD98629.1"/>
    </source>
</evidence>
<keyword evidence="6" id="KW-0418">Kinase</keyword>
<evidence type="ECO:0000259" key="10">
    <source>
        <dbReference type="PROSITE" id="PS50885"/>
    </source>
</evidence>
<evidence type="ECO:0000256" key="1">
    <source>
        <dbReference type="ARBA" id="ARBA00000085"/>
    </source>
</evidence>
<dbReference type="Proteomes" id="UP000032568">
    <property type="component" value="Chromosome"/>
</dbReference>
<evidence type="ECO:0000256" key="5">
    <source>
        <dbReference type="ARBA" id="ARBA00022679"/>
    </source>
</evidence>
<dbReference type="RefSeq" id="WP_044833052.1">
    <property type="nucleotide sequence ID" value="NZ_CP059735.1"/>
</dbReference>
<comment type="subcellular location">
    <subcellularLocation>
        <location evidence="2">Membrane</location>
    </subcellularLocation>
</comment>
<dbReference type="SUPFAM" id="SSF47384">
    <property type="entry name" value="Homodimeric domain of signal transducing histidine kinase"/>
    <property type="match status" value="1"/>
</dbReference>
<dbReference type="InterPro" id="IPR005467">
    <property type="entry name" value="His_kinase_dom"/>
</dbReference>
<evidence type="ECO:0000256" key="8">
    <source>
        <dbReference type="SAM" id="Phobius"/>
    </source>
</evidence>
<keyword evidence="8" id="KW-0472">Membrane</keyword>
<keyword evidence="4" id="KW-0597">Phosphoprotein</keyword>
<dbReference type="InterPro" id="IPR003661">
    <property type="entry name" value="HisK_dim/P_dom"/>
</dbReference>
<dbReference type="CDD" id="cd00082">
    <property type="entry name" value="HisKA"/>
    <property type="match status" value="1"/>
</dbReference>
<proteinExistence type="predicted"/>
<dbReference type="Pfam" id="PF00512">
    <property type="entry name" value="HisKA"/>
    <property type="match status" value="1"/>
</dbReference>
<dbReference type="PANTHER" id="PTHR43711">
    <property type="entry name" value="TWO-COMPONENT HISTIDINE KINASE"/>
    <property type="match status" value="1"/>
</dbReference>
<dbReference type="SMART" id="SM00304">
    <property type="entry name" value="HAMP"/>
    <property type="match status" value="1"/>
</dbReference>
<evidence type="ECO:0000256" key="2">
    <source>
        <dbReference type="ARBA" id="ARBA00004370"/>
    </source>
</evidence>
<dbReference type="KEGG" id="tact:SG35_025835"/>
<dbReference type="InterPro" id="IPR021796">
    <property type="entry name" value="Tll0287-like_dom"/>
</dbReference>
<name>A0AAE9YP21_9GAMM</name>
<dbReference type="SUPFAM" id="SSF158472">
    <property type="entry name" value="HAMP domain-like"/>
    <property type="match status" value="1"/>
</dbReference>
<dbReference type="SMART" id="SM00387">
    <property type="entry name" value="HATPase_c"/>
    <property type="match status" value="1"/>
</dbReference>
<dbReference type="PRINTS" id="PR00344">
    <property type="entry name" value="BCTRLSENSOR"/>
</dbReference>